<dbReference type="Proteomes" id="UP000316759">
    <property type="component" value="Unassembled WGS sequence"/>
</dbReference>
<proteinExistence type="predicted"/>
<dbReference type="AlphaFoldDB" id="A0A504YAZ0"/>
<keyword evidence="3" id="KW-1185">Reference proteome</keyword>
<name>A0A504YAZ0_FASGI</name>
<feature type="compositionally biased region" description="Polar residues" evidence="1">
    <location>
        <begin position="1"/>
        <end position="14"/>
    </location>
</feature>
<gene>
    <name evidence="2" type="ORF">FGIG_02990</name>
</gene>
<evidence type="ECO:0000313" key="2">
    <source>
        <dbReference type="EMBL" id="TPP57395.1"/>
    </source>
</evidence>
<evidence type="ECO:0000256" key="1">
    <source>
        <dbReference type="SAM" id="MobiDB-lite"/>
    </source>
</evidence>
<organism evidence="2 3">
    <name type="scientific">Fasciola gigantica</name>
    <name type="common">Giant liver fluke</name>
    <dbReference type="NCBI Taxonomy" id="46835"/>
    <lineage>
        <taxon>Eukaryota</taxon>
        <taxon>Metazoa</taxon>
        <taxon>Spiralia</taxon>
        <taxon>Lophotrochozoa</taxon>
        <taxon>Platyhelminthes</taxon>
        <taxon>Trematoda</taxon>
        <taxon>Digenea</taxon>
        <taxon>Plagiorchiida</taxon>
        <taxon>Echinostomata</taxon>
        <taxon>Echinostomatoidea</taxon>
        <taxon>Fasciolidae</taxon>
        <taxon>Fasciola</taxon>
    </lineage>
</organism>
<dbReference type="EMBL" id="SUNJ01013257">
    <property type="protein sequence ID" value="TPP57395.1"/>
    <property type="molecule type" value="Genomic_DNA"/>
</dbReference>
<protein>
    <submittedName>
        <fullName evidence="2">Uncharacterized protein</fullName>
    </submittedName>
</protein>
<comment type="caution">
    <text evidence="2">The sequence shown here is derived from an EMBL/GenBank/DDBJ whole genome shotgun (WGS) entry which is preliminary data.</text>
</comment>
<evidence type="ECO:0000313" key="3">
    <source>
        <dbReference type="Proteomes" id="UP000316759"/>
    </source>
</evidence>
<accession>A0A504YAZ0</accession>
<feature type="region of interest" description="Disordered" evidence="1">
    <location>
        <begin position="1"/>
        <end position="25"/>
    </location>
</feature>
<reference evidence="2 3" key="1">
    <citation type="submission" date="2019-04" db="EMBL/GenBank/DDBJ databases">
        <title>Annotation for the trematode Fasciola gigantica.</title>
        <authorList>
            <person name="Choi Y.-J."/>
        </authorList>
    </citation>
    <scope>NUCLEOTIDE SEQUENCE [LARGE SCALE GENOMIC DNA]</scope>
    <source>
        <strain evidence="2">Uganda_cow_1</strain>
    </source>
</reference>
<sequence length="110" mass="12020">MQTTSHGSETNAHLKTSKHSKEVQKGLLARVRSGKFILSKHFGHIRQTCPPALTLHLPDGTLATSFEKVTENFADRLHSTFDYSSAIGRPTPPPTAVELNLDSTHMSVLG</sequence>